<dbReference type="PANTHER" id="PTHR43127">
    <property type="entry name" value="DEVELOPMENTALLY-REGULATED GTP-BINDING PROTEIN 2"/>
    <property type="match status" value="1"/>
</dbReference>
<dbReference type="InterPro" id="IPR006073">
    <property type="entry name" value="GTP-bd"/>
</dbReference>
<sequence length="369" mass="39961">STDHGTLLPDPLSGCLGPFHDGDGGGHGGRAFTGGGGERIISGMPANLTPEYEKAERGLREASTDEERLTALQEMLRAIPKHKGTDHMQADLKRRISQLRKSAVKKGSVKGVDPFHVPKGGVGQVVLVGAPNAGKSALVAAVTSASVKVTEYPYATALPTPGMWTYEDVQIQLVDTPPMTPEHITPGLMGTIRCGDVILIVVDAAVDPLGQAEGILDVFASREMELHSTPRSQWTDVGPASYMALIAATKTDLADPETVEVLRELYAGKLEVLPISPATGEGLAELQQRLWELLEVIRIYTKQPGRPPDMEKPYTLSVGSTLEGLAREIHREVPEKMRYARIWGEGRHDGQRANRGEVLRDKDIVEIHQ</sequence>
<comment type="caution">
    <text evidence="3">The sequence shown here is derived from an EMBL/GenBank/DDBJ whole genome shotgun (WGS) entry which is preliminary data.</text>
</comment>
<reference evidence="3" key="1">
    <citation type="journal article" date="2015" name="Nature">
        <title>Complex archaea that bridge the gap between prokaryotes and eukaryotes.</title>
        <authorList>
            <person name="Spang A."/>
            <person name="Saw J.H."/>
            <person name="Jorgensen S.L."/>
            <person name="Zaremba-Niedzwiedzka K."/>
            <person name="Martijn J."/>
            <person name="Lind A.E."/>
            <person name="van Eijk R."/>
            <person name="Schleper C."/>
            <person name="Guy L."/>
            <person name="Ettema T.J."/>
        </authorList>
    </citation>
    <scope>NUCLEOTIDE SEQUENCE</scope>
</reference>
<evidence type="ECO:0000259" key="2">
    <source>
        <dbReference type="Pfam" id="PF02824"/>
    </source>
</evidence>
<dbReference type="SUPFAM" id="SSF52540">
    <property type="entry name" value="P-loop containing nucleoside triphosphate hydrolases"/>
    <property type="match status" value="1"/>
</dbReference>
<dbReference type="AlphaFoldDB" id="A0A0F9GPC1"/>
<dbReference type="InterPro" id="IPR012676">
    <property type="entry name" value="TGS-like"/>
</dbReference>
<dbReference type="InterPro" id="IPR004095">
    <property type="entry name" value="TGS"/>
</dbReference>
<dbReference type="InterPro" id="IPR027417">
    <property type="entry name" value="P-loop_NTPase"/>
</dbReference>
<dbReference type="Gene3D" id="3.40.50.300">
    <property type="entry name" value="P-loop containing nucleotide triphosphate hydrolases"/>
    <property type="match status" value="1"/>
</dbReference>
<dbReference type="InterPro" id="IPR012675">
    <property type="entry name" value="Beta-grasp_dom_sf"/>
</dbReference>
<protein>
    <recommendedName>
        <fullName evidence="4">TGS domain-containing protein</fullName>
    </recommendedName>
</protein>
<dbReference type="Gene3D" id="6.10.140.1070">
    <property type="match status" value="1"/>
</dbReference>
<evidence type="ECO:0000259" key="1">
    <source>
        <dbReference type="Pfam" id="PF01926"/>
    </source>
</evidence>
<dbReference type="Gene3D" id="3.10.20.30">
    <property type="match status" value="1"/>
</dbReference>
<proteinExistence type="predicted"/>
<dbReference type="GO" id="GO:0003924">
    <property type="term" value="F:GTPase activity"/>
    <property type="evidence" value="ECO:0007669"/>
    <property type="project" value="InterPro"/>
</dbReference>
<dbReference type="Pfam" id="PF01926">
    <property type="entry name" value="MMR_HSR1"/>
    <property type="match status" value="1"/>
</dbReference>
<dbReference type="InterPro" id="IPR045001">
    <property type="entry name" value="DRG"/>
</dbReference>
<dbReference type="PRINTS" id="PR00326">
    <property type="entry name" value="GTP1OBG"/>
</dbReference>
<feature type="non-terminal residue" evidence="3">
    <location>
        <position position="1"/>
    </location>
</feature>
<feature type="domain" description="G" evidence="1">
    <location>
        <begin position="124"/>
        <end position="208"/>
    </location>
</feature>
<dbReference type="GO" id="GO:0005525">
    <property type="term" value="F:GTP binding"/>
    <property type="evidence" value="ECO:0007669"/>
    <property type="project" value="InterPro"/>
</dbReference>
<name>A0A0F9GPC1_9ZZZZ</name>
<evidence type="ECO:0000313" key="3">
    <source>
        <dbReference type="EMBL" id="KKL65002.1"/>
    </source>
</evidence>
<feature type="domain" description="TGS" evidence="2">
    <location>
        <begin position="297"/>
        <end position="368"/>
    </location>
</feature>
<dbReference type="EMBL" id="LAZR01027671">
    <property type="protein sequence ID" value="KKL65002.1"/>
    <property type="molecule type" value="Genomic_DNA"/>
</dbReference>
<evidence type="ECO:0008006" key="4">
    <source>
        <dbReference type="Google" id="ProtNLM"/>
    </source>
</evidence>
<dbReference type="Pfam" id="PF02824">
    <property type="entry name" value="TGS"/>
    <property type="match status" value="1"/>
</dbReference>
<gene>
    <name evidence="3" type="ORF">LCGC14_2159350</name>
</gene>
<accession>A0A0F9GPC1</accession>
<organism evidence="3">
    <name type="scientific">marine sediment metagenome</name>
    <dbReference type="NCBI Taxonomy" id="412755"/>
    <lineage>
        <taxon>unclassified sequences</taxon>
        <taxon>metagenomes</taxon>
        <taxon>ecological metagenomes</taxon>
    </lineage>
</organism>
<dbReference type="SUPFAM" id="SSF81271">
    <property type="entry name" value="TGS-like"/>
    <property type="match status" value="1"/>
</dbReference>